<comment type="subcellular location">
    <subcellularLocation>
        <location evidence="1">Cell surface</location>
    </subcellularLocation>
</comment>
<protein>
    <submittedName>
        <fullName evidence="3">Prepilin-type cleavage/methylation N-terminal domain protein</fullName>
    </submittedName>
</protein>
<dbReference type="GeneID" id="78411587"/>
<dbReference type="HOGENOM" id="CLU_1813061_0_0_9"/>
<evidence type="ECO:0000256" key="2">
    <source>
        <dbReference type="ARBA" id="ARBA00023287"/>
    </source>
</evidence>
<evidence type="ECO:0000313" key="4">
    <source>
        <dbReference type="Proteomes" id="UP000005926"/>
    </source>
</evidence>
<dbReference type="InterPro" id="IPR016785">
    <property type="entry name" value="ComGD"/>
</dbReference>
<dbReference type="GO" id="GO:0009986">
    <property type="term" value="C:cell surface"/>
    <property type="evidence" value="ECO:0007669"/>
    <property type="project" value="UniProtKB-SubCell"/>
</dbReference>
<reference evidence="3 4" key="1">
    <citation type="submission" date="2009-08" db="EMBL/GenBank/DDBJ databases">
        <authorList>
            <person name="Muzny D."/>
            <person name="Qin X."/>
            <person name="Deng J."/>
            <person name="Jiang H."/>
            <person name="Liu Y."/>
            <person name="Qu J."/>
            <person name="Song X.-Z."/>
            <person name="Zhang L."/>
            <person name="Thornton R."/>
            <person name="Coyle M."/>
            <person name="Francisco L."/>
            <person name="Jackson L."/>
            <person name="Javaid M."/>
            <person name="Korchina V."/>
            <person name="Kovar C."/>
            <person name="Mata R."/>
            <person name="Mathew T."/>
            <person name="Ngo R."/>
            <person name="Nguyen L."/>
            <person name="Nguyen N."/>
            <person name="Okwuonu G."/>
            <person name="Ongeri F."/>
            <person name="Pham C."/>
            <person name="Simmons D."/>
            <person name="Wilczek-Boney K."/>
            <person name="Hale W."/>
            <person name="Jakkamsetti A."/>
            <person name="Pham P."/>
            <person name="Ruth R."/>
            <person name="San Lucas F."/>
            <person name="Warren J."/>
            <person name="Zhang J."/>
            <person name="Zhao Z."/>
            <person name="Zhou C."/>
            <person name="Zhu D."/>
            <person name="Lee S."/>
            <person name="Bess C."/>
            <person name="Blankenburg K."/>
            <person name="Forbes L."/>
            <person name="Fu Q."/>
            <person name="Gubbala S."/>
            <person name="Hirani K."/>
            <person name="Jayaseelan J.C."/>
            <person name="Lara F."/>
            <person name="Munidasa M."/>
            <person name="Palculict T."/>
            <person name="Patil S."/>
            <person name="Pu L.-L."/>
            <person name="Saada N."/>
            <person name="Tang L."/>
            <person name="Weissenberger G."/>
            <person name="Zhu Y."/>
            <person name="Hemphill L."/>
            <person name="Shang Y."/>
            <person name="Youmans B."/>
            <person name="Ayvaz T."/>
            <person name="Ross M."/>
            <person name="Santibanez J."/>
            <person name="Aqrawi P."/>
            <person name="Gross S."/>
            <person name="Joshi V."/>
            <person name="Fowler G."/>
            <person name="Nazareth L."/>
            <person name="Reid J."/>
            <person name="Worley K."/>
            <person name="Petrosino J."/>
            <person name="Highlander S."/>
            <person name="Gibbs R."/>
        </authorList>
    </citation>
    <scope>NUCLEOTIDE SEQUENCE [LARGE SCALE GENOMIC DNA]</scope>
    <source>
        <strain evidence="3 4">ATCC 49175</strain>
    </source>
</reference>
<evidence type="ECO:0000256" key="1">
    <source>
        <dbReference type="ARBA" id="ARBA00004241"/>
    </source>
</evidence>
<sequence length="142" mass="16168">MKKRAFTLVECLIALGIACFLLILTPPLISRSYVNWREEVFLREFEQVMDTAQITAISTGKGSFVTVSGGLVVLNCHGARELDKKIRFPDSMKSYSIQTYSFKPYSGNVNQFSSVTFDGQNRRYTYVFQLGEAKYHVEITDK</sequence>
<dbReference type="RefSeq" id="WP_005605082.1">
    <property type="nucleotide sequence ID" value="NZ_CP102283.1"/>
</dbReference>
<keyword evidence="4" id="KW-1185">Reference proteome</keyword>
<organism evidence="3 4">
    <name type="scientific">Granulicatella adiacens ATCC 49175</name>
    <dbReference type="NCBI Taxonomy" id="638301"/>
    <lineage>
        <taxon>Bacteria</taxon>
        <taxon>Bacillati</taxon>
        <taxon>Bacillota</taxon>
        <taxon>Bacilli</taxon>
        <taxon>Lactobacillales</taxon>
        <taxon>Carnobacteriaceae</taxon>
        <taxon>Granulicatella</taxon>
    </lineage>
</organism>
<dbReference type="STRING" id="638301.HMPREF0444_0146"/>
<dbReference type="EMBL" id="ACKZ01000007">
    <property type="protein sequence ID" value="EEW38153.1"/>
    <property type="molecule type" value="Genomic_DNA"/>
</dbReference>
<gene>
    <name evidence="3" type="ORF">HMPREF0444_0146</name>
</gene>
<dbReference type="PIRSF" id="PIRSF021292">
    <property type="entry name" value="Competence_ComGD"/>
    <property type="match status" value="1"/>
</dbReference>
<keyword evidence="2" id="KW-0178">Competence</keyword>
<dbReference type="InterPro" id="IPR012902">
    <property type="entry name" value="N_methyl_site"/>
</dbReference>
<name>C8NE01_9LACT</name>
<evidence type="ECO:0000313" key="3">
    <source>
        <dbReference type="EMBL" id="EEW38153.1"/>
    </source>
</evidence>
<dbReference type="Pfam" id="PF07963">
    <property type="entry name" value="N_methyl"/>
    <property type="match status" value="1"/>
</dbReference>
<dbReference type="Proteomes" id="UP000005926">
    <property type="component" value="Unassembled WGS sequence"/>
</dbReference>
<dbReference type="eggNOG" id="COG4970">
    <property type="taxonomic scope" value="Bacteria"/>
</dbReference>
<dbReference type="NCBIfam" id="NF040982">
    <property type="entry name" value="ComGD"/>
    <property type="match status" value="1"/>
</dbReference>
<comment type="caution">
    <text evidence="3">The sequence shown here is derived from an EMBL/GenBank/DDBJ whole genome shotgun (WGS) entry which is preliminary data.</text>
</comment>
<accession>C8NE01</accession>
<dbReference type="NCBIfam" id="TIGR02532">
    <property type="entry name" value="IV_pilin_GFxxxE"/>
    <property type="match status" value="1"/>
</dbReference>
<dbReference type="GO" id="GO:0030420">
    <property type="term" value="P:establishment of competence for transformation"/>
    <property type="evidence" value="ECO:0007669"/>
    <property type="project" value="UniProtKB-KW"/>
</dbReference>
<dbReference type="AlphaFoldDB" id="C8NE01"/>
<proteinExistence type="predicted"/>